<keyword evidence="5 7" id="KW-0472">Membrane</keyword>
<dbReference type="InterPro" id="IPR020846">
    <property type="entry name" value="MFS_dom"/>
</dbReference>
<dbReference type="EMBL" id="JAEPRA010000024">
    <property type="protein sequence ID" value="KAG2172481.1"/>
    <property type="molecule type" value="Genomic_DNA"/>
</dbReference>
<feature type="transmembrane region" description="Helical" evidence="7">
    <location>
        <begin position="449"/>
        <end position="472"/>
    </location>
</feature>
<feature type="domain" description="Major facilitator superfamily (MFS) profile" evidence="8">
    <location>
        <begin position="65"/>
        <end position="552"/>
    </location>
</feature>
<dbReference type="CDD" id="cd17502">
    <property type="entry name" value="MFS_Azr1_MDR_like"/>
    <property type="match status" value="1"/>
</dbReference>
<dbReference type="InterPro" id="IPR011701">
    <property type="entry name" value="MFS"/>
</dbReference>
<dbReference type="PANTHER" id="PTHR23501:SF191">
    <property type="entry name" value="VACUOLAR BASIC AMINO ACID TRANSPORTER 4"/>
    <property type="match status" value="1"/>
</dbReference>
<dbReference type="Gene3D" id="1.20.1250.20">
    <property type="entry name" value="MFS general substrate transporter like domains"/>
    <property type="match status" value="1"/>
</dbReference>
<dbReference type="AlphaFoldDB" id="A0A8H7PEK8"/>
<keyword evidence="3 7" id="KW-0812">Transmembrane</keyword>
<accession>A0A8H7PEK8</accession>
<organism evidence="9 10">
    <name type="scientific">Umbelopsis vinacea</name>
    <dbReference type="NCBI Taxonomy" id="44442"/>
    <lineage>
        <taxon>Eukaryota</taxon>
        <taxon>Fungi</taxon>
        <taxon>Fungi incertae sedis</taxon>
        <taxon>Mucoromycota</taxon>
        <taxon>Mucoromycotina</taxon>
        <taxon>Umbelopsidomycetes</taxon>
        <taxon>Umbelopsidales</taxon>
        <taxon>Umbelopsidaceae</taxon>
        <taxon>Umbelopsis</taxon>
    </lineage>
</organism>
<name>A0A8H7PEK8_9FUNG</name>
<feature type="transmembrane region" description="Helical" evidence="7">
    <location>
        <begin position="422"/>
        <end position="442"/>
    </location>
</feature>
<dbReference type="GO" id="GO:0012505">
    <property type="term" value="C:endomembrane system"/>
    <property type="evidence" value="ECO:0007669"/>
    <property type="project" value="UniProtKB-SubCell"/>
</dbReference>
<protein>
    <recommendedName>
        <fullName evidence="8">Major facilitator superfamily (MFS) profile domain-containing protein</fullName>
    </recommendedName>
</protein>
<dbReference type="Pfam" id="PF07690">
    <property type="entry name" value="MFS_1"/>
    <property type="match status" value="1"/>
</dbReference>
<evidence type="ECO:0000256" key="5">
    <source>
        <dbReference type="ARBA" id="ARBA00023136"/>
    </source>
</evidence>
<reference evidence="9" key="1">
    <citation type="submission" date="2020-12" db="EMBL/GenBank/DDBJ databases">
        <title>Metabolic potential, ecology and presence of endohyphal bacteria is reflected in genomic diversity of Mucoromycotina.</title>
        <authorList>
            <person name="Muszewska A."/>
            <person name="Okrasinska A."/>
            <person name="Steczkiewicz K."/>
            <person name="Drgas O."/>
            <person name="Orlowska M."/>
            <person name="Perlinska-Lenart U."/>
            <person name="Aleksandrzak-Piekarczyk T."/>
            <person name="Szatraj K."/>
            <person name="Zielenkiewicz U."/>
            <person name="Pilsyk S."/>
            <person name="Malc E."/>
            <person name="Mieczkowski P."/>
            <person name="Kruszewska J.S."/>
            <person name="Biernat P."/>
            <person name="Pawlowska J."/>
        </authorList>
    </citation>
    <scope>NUCLEOTIDE SEQUENCE</scope>
    <source>
        <strain evidence="9">WA0000051536</strain>
    </source>
</reference>
<dbReference type="GO" id="GO:0005886">
    <property type="term" value="C:plasma membrane"/>
    <property type="evidence" value="ECO:0007669"/>
    <property type="project" value="TreeGrafter"/>
</dbReference>
<feature type="transmembrane region" description="Helical" evidence="7">
    <location>
        <begin position="365"/>
        <end position="385"/>
    </location>
</feature>
<feature type="transmembrane region" description="Helical" evidence="7">
    <location>
        <begin position="529"/>
        <end position="547"/>
    </location>
</feature>
<keyword evidence="2" id="KW-0813">Transport</keyword>
<evidence type="ECO:0000256" key="3">
    <source>
        <dbReference type="ARBA" id="ARBA00022692"/>
    </source>
</evidence>
<sequence length="588" mass="63590">MDKDNTTHSNGAASDTLRDEMSDHESIKMIPTRQEELHKVNSHRPTILSMQDLEGTKKNLSVATIYVGLSVSMFMASLNSTVIAPAMGKISSQLNDIEDATWIATAYLVAFNATQPLYGKFSDIFGRKLVIQVAIFLFFVGSIVNALATSMGMLIAGRTVQGLGGGGVISICYIIIADISPVDMRPRYQALMMVIYGVASVVGPLIGGAFVDHVSWRWDFWLNVILSVVAFTIITVFLKLPVEGSSSFRDKFKRIDWLGIAFSILFVVLLLLALSWGGVKYAWNSPHVIACFVASGVSLILLVFIEGWVAKEPLIPFPVILNPAVAIIYIFTFFVAFGFIGTLYFGPVIFQSVYGADSTTSGLRLLPYMVCMIAASIGSGFFIPIVKRVKPFIVAGAALNLLGYGLFYTLNPSSNYGMQTGYLSFAGLGFGFTMQNTIVAVQNSTERKYLAVATSLNSFFMTLASAIGIAVYQTAMNVIIAGELQSADPAAVQAAESIGAIANYTAIGLLPEQFRKIIIDVFSVTLHKVFIIPLVTAAAALIVSLFIKNDRFGGPVAKETINVNEPAANTEHKEEVLDEEKAIASNEA</sequence>
<dbReference type="Gene3D" id="1.20.1720.10">
    <property type="entry name" value="Multidrug resistance protein D"/>
    <property type="match status" value="1"/>
</dbReference>
<feature type="transmembrane region" description="Helical" evidence="7">
    <location>
        <begin position="258"/>
        <end position="279"/>
    </location>
</feature>
<feature type="transmembrane region" description="Helical" evidence="7">
    <location>
        <begin position="130"/>
        <end position="156"/>
    </location>
</feature>
<evidence type="ECO:0000256" key="6">
    <source>
        <dbReference type="SAM" id="MobiDB-lite"/>
    </source>
</evidence>
<feature type="region of interest" description="Disordered" evidence="6">
    <location>
        <begin position="1"/>
        <end position="23"/>
    </location>
</feature>
<keyword evidence="10" id="KW-1185">Reference proteome</keyword>
<dbReference type="InterPro" id="IPR036259">
    <property type="entry name" value="MFS_trans_sf"/>
</dbReference>
<dbReference type="GO" id="GO:0022857">
    <property type="term" value="F:transmembrane transporter activity"/>
    <property type="evidence" value="ECO:0007669"/>
    <property type="project" value="InterPro"/>
</dbReference>
<evidence type="ECO:0000313" key="9">
    <source>
        <dbReference type="EMBL" id="KAG2172481.1"/>
    </source>
</evidence>
<dbReference type="PANTHER" id="PTHR23501">
    <property type="entry name" value="MAJOR FACILITATOR SUPERFAMILY"/>
    <property type="match status" value="1"/>
</dbReference>
<feature type="transmembrane region" description="Helical" evidence="7">
    <location>
        <begin position="191"/>
        <end position="214"/>
    </location>
</feature>
<evidence type="ECO:0000256" key="2">
    <source>
        <dbReference type="ARBA" id="ARBA00022448"/>
    </source>
</evidence>
<comment type="caution">
    <text evidence="9">The sequence shown here is derived from an EMBL/GenBank/DDBJ whole genome shotgun (WGS) entry which is preliminary data.</text>
</comment>
<feature type="region of interest" description="Disordered" evidence="6">
    <location>
        <begin position="568"/>
        <end position="588"/>
    </location>
</feature>
<dbReference type="PROSITE" id="PS50850">
    <property type="entry name" value="MFS"/>
    <property type="match status" value="1"/>
</dbReference>
<feature type="transmembrane region" description="Helical" evidence="7">
    <location>
        <begin position="285"/>
        <end position="305"/>
    </location>
</feature>
<evidence type="ECO:0000259" key="8">
    <source>
        <dbReference type="PROSITE" id="PS50850"/>
    </source>
</evidence>
<feature type="compositionally biased region" description="Basic and acidic residues" evidence="6">
    <location>
        <begin position="570"/>
        <end position="582"/>
    </location>
</feature>
<dbReference type="OrthoDB" id="10021397at2759"/>
<feature type="transmembrane region" description="Helical" evidence="7">
    <location>
        <begin position="220"/>
        <end position="238"/>
    </location>
</feature>
<evidence type="ECO:0000313" key="10">
    <source>
        <dbReference type="Proteomes" id="UP000612746"/>
    </source>
</evidence>
<proteinExistence type="predicted"/>
<evidence type="ECO:0000256" key="7">
    <source>
        <dbReference type="SAM" id="Phobius"/>
    </source>
</evidence>
<dbReference type="SUPFAM" id="SSF103473">
    <property type="entry name" value="MFS general substrate transporter"/>
    <property type="match status" value="1"/>
</dbReference>
<evidence type="ECO:0000256" key="4">
    <source>
        <dbReference type="ARBA" id="ARBA00022989"/>
    </source>
</evidence>
<keyword evidence="4 7" id="KW-1133">Transmembrane helix</keyword>
<evidence type="ECO:0000256" key="1">
    <source>
        <dbReference type="ARBA" id="ARBA00004127"/>
    </source>
</evidence>
<feature type="transmembrane region" description="Helical" evidence="7">
    <location>
        <begin position="317"/>
        <end position="345"/>
    </location>
</feature>
<dbReference type="Proteomes" id="UP000612746">
    <property type="component" value="Unassembled WGS sequence"/>
</dbReference>
<feature type="transmembrane region" description="Helical" evidence="7">
    <location>
        <begin position="162"/>
        <end position="179"/>
    </location>
</feature>
<feature type="transmembrane region" description="Helical" evidence="7">
    <location>
        <begin position="392"/>
        <end position="410"/>
    </location>
</feature>
<comment type="subcellular location">
    <subcellularLocation>
        <location evidence="1">Endomembrane system</location>
        <topology evidence="1">Multi-pass membrane protein</topology>
    </subcellularLocation>
</comment>
<gene>
    <name evidence="9" type="ORF">INT44_006654</name>
</gene>
<feature type="transmembrane region" description="Helical" evidence="7">
    <location>
        <begin position="60"/>
        <end position="80"/>
    </location>
</feature>